<evidence type="ECO:0000313" key="4">
    <source>
        <dbReference type="EMBL" id="EAN33384.1"/>
    </source>
</evidence>
<dbReference type="SUPFAM" id="SSF50978">
    <property type="entry name" value="WD40 repeat-like"/>
    <property type="match status" value="1"/>
</dbReference>
<name>Q4N9H4_THEPA</name>
<keyword evidence="5" id="KW-1185">Reference proteome</keyword>
<dbReference type="PROSITE" id="PS50082">
    <property type="entry name" value="WD_REPEATS_2"/>
    <property type="match status" value="2"/>
</dbReference>
<dbReference type="InterPro" id="IPR036322">
    <property type="entry name" value="WD40_repeat_dom_sf"/>
</dbReference>
<feature type="repeat" description="WD" evidence="3">
    <location>
        <begin position="111"/>
        <end position="152"/>
    </location>
</feature>
<dbReference type="InParanoid" id="Q4N9H4"/>
<sequence>MSFSRTTFDEQPQKFMLNNLPNDSISHLRWSTTTNPLLLTAGSWDKTLRIWKVTTGLGNAVNTDMVYTFKQDAPVLCSAFSTDSMRLFGGGCTNNVLAYDLNNPSSTGVVIARHQKPVSGVHWIPQFNLLLSTSWDGGVSLWDGRQENPVWSENLGAKVFASDVKDNLMCVADSNRKLSVWSLEKLQHSNSKITIDSSLKLQIRALSLFPDTKVRSGVAYSSIGGRCVVNYFTEEEKKNNFSFKCHRQDQPGKGTFTYSVNAIDFHAVYGTFVSGGGDGTFTIWDKDNKSRVKAFSNLGAPVVDVKFMSEGNLLAFATSYDWYKGLNHSLITNTSKSIGIVKLKEEDIKSKPRPFGSRR</sequence>
<evidence type="ECO:0000256" key="1">
    <source>
        <dbReference type="ARBA" id="ARBA00022574"/>
    </source>
</evidence>
<dbReference type="Proteomes" id="UP000001949">
    <property type="component" value="Unassembled WGS sequence"/>
</dbReference>
<comment type="caution">
    <text evidence="4">The sequence shown here is derived from an EMBL/GenBank/DDBJ whole genome shotgun (WGS) entry which is preliminary data.</text>
</comment>
<evidence type="ECO:0000313" key="5">
    <source>
        <dbReference type="Proteomes" id="UP000001949"/>
    </source>
</evidence>
<dbReference type="PRINTS" id="PR00320">
    <property type="entry name" value="GPROTEINBRPT"/>
</dbReference>
<dbReference type="GeneID" id="3502635"/>
<dbReference type="KEGG" id="tpv:TP01_0140"/>
<dbReference type="InterPro" id="IPR020472">
    <property type="entry name" value="WD40_PAC1"/>
</dbReference>
<dbReference type="OMA" id="EAMDQSI"/>
<dbReference type="STRING" id="5875.Q4N9H4"/>
<keyword evidence="2" id="KW-0677">Repeat</keyword>
<reference evidence="4 5" key="1">
    <citation type="journal article" date="2005" name="Science">
        <title>Genome sequence of Theileria parva, a bovine pathogen that transforms lymphocytes.</title>
        <authorList>
            <person name="Gardner M.J."/>
            <person name="Bishop R."/>
            <person name="Shah T."/>
            <person name="de Villiers E.P."/>
            <person name="Carlton J.M."/>
            <person name="Hall N."/>
            <person name="Ren Q."/>
            <person name="Paulsen I.T."/>
            <person name="Pain A."/>
            <person name="Berriman M."/>
            <person name="Wilson R.J.M."/>
            <person name="Sato S."/>
            <person name="Ralph S.A."/>
            <person name="Mann D.J."/>
            <person name="Xiong Z."/>
            <person name="Shallom S.J."/>
            <person name="Weidman J."/>
            <person name="Jiang L."/>
            <person name="Lynn J."/>
            <person name="Weaver B."/>
            <person name="Shoaibi A."/>
            <person name="Domingo A.R."/>
            <person name="Wasawo D."/>
            <person name="Crabtree J."/>
            <person name="Wortman J.R."/>
            <person name="Haas B."/>
            <person name="Angiuoli S.V."/>
            <person name="Creasy T.H."/>
            <person name="Lu C."/>
            <person name="Suh B."/>
            <person name="Silva J.C."/>
            <person name="Utterback T.R."/>
            <person name="Feldblyum T.V."/>
            <person name="Pertea M."/>
            <person name="Allen J."/>
            <person name="Nierman W.C."/>
            <person name="Taracha E.L.N."/>
            <person name="Salzberg S.L."/>
            <person name="White O.R."/>
            <person name="Fitzhugh H.A."/>
            <person name="Morzaria S."/>
            <person name="Venter J.C."/>
            <person name="Fraser C.M."/>
            <person name="Nene V."/>
        </authorList>
    </citation>
    <scope>NUCLEOTIDE SEQUENCE [LARGE SCALE GENOMIC DNA]</scope>
    <source>
        <strain evidence="4 5">Muguga</strain>
    </source>
</reference>
<keyword evidence="1 3" id="KW-0853">WD repeat</keyword>
<dbReference type="FunCoup" id="Q4N9H4">
    <property type="interactions" value="118"/>
</dbReference>
<feature type="repeat" description="WD" evidence="3">
    <location>
        <begin position="260"/>
        <end position="294"/>
    </location>
</feature>
<dbReference type="Gene3D" id="2.130.10.10">
    <property type="entry name" value="YVTN repeat-like/Quinoprotein amine dehydrogenase"/>
    <property type="match status" value="1"/>
</dbReference>
<evidence type="ECO:0000256" key="2">
    <source>
        <dbReference type="ARBA" id="ARBA00022737"/>
    </source>
</evidence>
<protein>
    <submittedName>
        <fullName evidence="4">mRNA export protein, putative</fullName>
    </submittedName>
</protein>
<dbReference type="Pfam" id="PF00400">
    <property type="entry name" value="WD40"/>
    <property type="match status" value="3"/>
</dbReference>
<organism evidence="4 5">
    <name type="scientific">Theileria parva</name>
    <name type="common">East coast fever infection agent</name>
    <dbReference type="NCBI Taxonomy" id="5875"/>
    <lineage>
        <taxon>Eukaryota</taxon>
        <taxon>Sar</taxon>
        <taxon>Alveolata</taxon>
        <taxon>Apicomplexa</taxon>
        <taxon>Aconoidasida</taxon>
        <taxon>Piroplasmida</taxon>
        <taxon>Theileriidae</taxon>
        <taxon>Theileria</taxon>
    </lineage>
</organism>
<dbReference type="EMBL" id="AAGK01000001">
    <property type="protein sequence ID" value="EAN33384.1"/>
    <property type="molecule type" value="Genomic_DNA"/>
</dbReference>
<evidence type="ECO:0000256" key="3">
    <source>
        <dbReference type="PROSITE-ProRule" id="PRU00221"/>
    </source>
</evidence>
<proteinExistence type="predicted"/>
<dbReference type="AlphaFoldDB" id="Q4N9H4"/>
<accession>Q4N9H4</accession>
<dbReference type="RefSeq" id="XP_765667.1">
    <property type="nucleotide sequence ID" value="XM_760574.1"/>
</dbReference>
<dbReference type="InterPro" id="IPR001680">
    <property type="entry name" value="WD40_rpt"/>
</dbReference>
<dbReference type="PANTHER" id="PTHR10971">
    <property type="entry name" value="MRNA EXPORT FACTOR AND BUB3"/>
    <property type="match status" value="1"/>
</dbReference>
<dbReference type="SMART" id="SM00320">
    <property type="entry name" value="WD40"/>
    <property type="match status" value="4"/>
</dbReference>
<dbReference type="VEuPathDB" id="PiroplasmaDB:TpMuguga_01g00140"/>
<gene>
    <name evidence="4" type="ordered locus">TP01_0140</name>
</gene>
<dbReference type="eggNOG" id="KOG0647">
    <property type="taxonomic scope" value="Eukaryota"/>
</dbReference>
<dbReference type="PROSITE" id="PS50294">
    <property type="entry name" value="WD_REPEATS_REGION"/>
    <property type="match status" value="1"/>
</dbReference>
<dbReference type="InterPro" id="IPR015943">
    <property type="entry name" value="WD40/YVTN_repeat-like_dom_sf"/>
</dbReference>